<feature type="signal peptide" evidence="2">
    <location>
        <begin position="1"/>
        <end position="21"/>
    </location>
</feature>
<feature type="compositionally biased region" description="Pro residues" evidence="1">
    <location>
        <begin position="249"/>
        <end position="261"/>
    </location>
</feature>
<keyword evidence="2" id="KW-0732">Signal</keyword>
<evidence type="ECO:0000256" key="1">
    <source>
        <dbReference type="SAM" id="MobiDB-lite"/>
    </source>
</evidence>
<evidence type="ECO:0000313" key="4">
    <source>
        <dbReference type="Proteomes" id="UP000663193"/>
    </source>
</evidence>
<evidence type="ECO:0000313" key="3">
    <source>
        <dbReference type="EMBL" id="QRD04189.1"/>
    </source>
</evidence>
<feature type="compositionally biased region" description="Low complexity" evidence="1">
    <location>
        <begin position="262"/>
        <end position="272"/>
    </location>
</feature>
<dbReference type="EMBL" id="CP069038">
    <property type="protein sequence ID" value="QRD04189.1"/>
    <property type="molecule type" value="Genomic_DNA"/>
</dbReference>
<accession>A0A7U2I722</accession>
<dbReference type="Proteomes" id="UP000663193">
    <property type="component" value="Chromosome 16"/>
</dbReference>
<organism evidence="3 4">
    <name type="scientific">Phaeosphaeria nodorum (strain SN15 / ATCC MYA-4574 / FGSC 10173)</name>
    <name type="common">Glume blotch fungus</name>
    <name type="synonym">Parastagonospora nodorum</name>
    <dbReference type="NCBI Taxonomy" id="321614"/>
    <lineage>
        <taxon>Eukaryota</taxon>
        <taxon>Fungi</taxon>
        <taxon>Dikarya</taxon>
        <taxon>Ascomycota</taxon>
        <taxon>Pezizomycotina</taxon>
        <taxon>Dothideomycetes</taxon>
        <taxon>Pleosporomycetidae</taxon>
        <taxon>Pleosporales</taxon>
        <taxon>Pleosporineae</taxon>
        <taxon>Phaeosphaeriaceae</taxon>
        <taxon>Parastagonospora</taxon>
    </lineage>
</organism>
<feature type="chain" id="PRO_5030571987" evidence="2">
    <location>
        <begin position="22"/>
        <end position="641"/>
    </location>
</feature>
<dbReference type="AlphaFoldDB" id="A0A7U2I722"/>
<proteinExistence type="predicted"/>
<evidence type="ECO:0000256" key="2">
    <source>
        <dbReference type="SAM" id="SignalP"/>
    </source>
</evidence>
<feature type="compositionally biased region" description="Low complexity" evidence="1">
    <location>
        <begin position="233"/>
        <end position="248"/>
    </location>
</feature>
<dbReference type="OrthoDB" id="3683299at2759"/>
<gene>
    <name evidence="3" type="ORF">JI435_129230</name>
</gene>
<name>A0A7U2I722_PHANO</name>
<sequence length="641" mass="69622">MHYLSASTAAIVCFLGLVVHGASLSDNAATTLSRFLHDGPPPSARSNVPSTSVNANWASTESARNSKIAPPQATSMTCWSNECMAIVYSFNAAYVAGGKLVEPSPGDGSKERFQSTIFQKELCVNRKYSDIKFEELSASSQGLDACLFCLANGGLEVKDPQSPAMTFKWKVWNVCHTKWPNEYEVLNLLTLFMRAGRAPDSFSGGRLEMTDIPGKVGDKFTWTSGMNDPTIMPSSATPMLSTTLTPSSTPSPTPSPTPSSTPPSTLSSTTRTSVKRTGTPSPPDPTPTLAACWVSESCAQFVTDIASAYKFSGDMKDPNQRGQNGTSDQSHVFQSHFCEDSGYKDIIFEGLAGPDTPMYACLQCFENVGIDTETPNTPAQNFIWKVHDFCHTDHPSLYDLLDHLLSFMAGFDAPTLFTNMPVQITALVPSLRDEFMWIDGMNRATDGPASPWWQTVLSSDGPIPTEYLSQVPRDWPYTEYGVKRKIGLVASWPFVHPNATSVTVAWLLYQVLDNPRPVYTPGEVRSKLNGSVWNPGLKDWRHKFMYDTVTVTASPAAAATSNGPQATAAPVRIPVSRTMIPASTRGMSHGGLSGSLPSMEMVTSLVSEETMGTEAVMKKFEELVGELEGIVKEGKERTTEG</sequence>
<feature type="region of interest" description="Disordered" evidence="1">
    <location>
        <begin position="223"/>
        <end position="288"/>
    </location>
</feature>
<keyword evidence="4" id="KW-1185">Reference proteome</keyword>
<protein>
    <submittedName>
        <fullName evidence="3">Uncharacterized protein</fullName>
    </submittedName>
</protein>
<dbReference type="VEuPathDB" id="FungiDB:JI435_129230"/>
<reference evidence="4" key="1">
    <citation type="journal article" date="2021" name="BMC Genomics">
        <title>Chromosome-level genome assembly and manually-curated proteome of model necrotroph Parastagonospora nodorum Sn15 reveals a genome-wide trove of candidate effector homologs, and redundancy of virulence-related functions within an accessory chromosome.</title>
        <authorList>
            <person name="Bertazzoni S."/>
            <person name="Jones D.A.B."/>
            <person name="Phan H.T."/>
            <person name="Tan K.-C."/>
            <person name="Hane J.K."/>
        </authorList>
    </citation>
    <scope>NUCLEOTIDE SEQUENCE [LARGE SCALE GENOMIC DNA]</scope>
    <source>
        <strain evidence="4">SN15 / ATCC MYA-4574 / FGSC 10173)</strain>
    </source>
</reference>